<feature type="domain" description="HTH lacI-type" evidence="4">
    <location>
        <begin position="27"/>
        <end position="81"/>
    </location>
</feature>
<protein>
    <submittedName>
        <fullName evidence="5">LacI family transcriptional regulator</fullName>
    </submittedName>
</protein>
<dbReference type="Gene3D" id="3.40.50.2300">
    <property type="match status" value="2"/>
</dbReference>
<evidence type="ECO:0000256" key="3">
    <source>
        <dbReference type="ARBA" id="ARBA00023163"/>
    </source>
</evidence>
<dbReference type="PANTHER" id="PTHR30146">
    <property type="entry name" value="LACI-RELATED TRANSCRIPTIONAL REPRESSOR"/>
    <property type="match status" value="1"/>
</dbReference>
<dbReference type="SUPFAM" id="SSF53822">
    <property type="entry name" value="Periplasmic binding protein-like I"/>
    <property type="match status" value="1"/>
</dbReference>
<dbReference type="EMBL" id="BMKB01000004">
    <property type="protein sequence ID" value="GGA55085.1"/>
    <property type="molecule type" value="Genomic_DNA"/>
</dbReference>
<organism evidence="5 6">
    <name type="scientific">Pelagibacterium lentulum</name>
    <dbReference type="NCBI Taxonomy" id="2029865"/>
    <lineage>
        <taxon>Bacteria</taxon>
        <taxon>Pseudomonadati</taxon>
        <taxon>Pseudomonadota</taxon>
        <taxon>Alphaproteobacteria</taxon>
        <taxon>Hyphomicrobiales</taxon>
        <taxon>Devosiaceae</taxon>
        <taxon>Pelagibacterium</taxon>
    </lineage>
</organism>
<dbReference type="PROSITE" id="PS50932">
    <property type="entry name" value="HTH_LACI_2"/>
    <property type="match status" value="1"/>
</dbReference>
<keyword evidence="3" id="KW-0804">Transcription</keyword>
<dbReference type="SUPFAM" id="SSF47413">
    <property type="entry name" value="lambda repressor-like DNA-binding domains"/>
    <property type="match status" value="1"/>
</dbReference>
<proteinExistence type="predicted"/>
<dbReference type="Proteomes" id="UP000596977">
    <property type="component" value="Unassembled WGS sequence"/>
</dbReference>
<dbReference type="InterPro" id="IPR046335">
    <property type="entry name" value="LacI/GalR-like_sensor"/>
</dbReference>
<keyword evidence="6" id="KW-1185">Reference proteome</keyword>
<reference evidence="5 6" key="1">
    <citation type="journal article" date="2014" name="Int. J. Syst. Evol. Microbiol.">
        <title>Complete genome sequence of Corynebacterium casei LMG S-19264T (=DSM 44701T), isolated from a smear-ripened cheese.</title>
        <authorList>
            <consortium name="US DOE Joint Genome Institute (JGI-PGF)"/>
            <person name="Walter F."/>
            <person name="Albersmeier A."/>
            <person name="Kalinowski J."/>
            <person name="Ruckert C."/>
        </authorList>
    </citation>
    <scope>NUCLEOTIDE SEQUENCE [LARGE SCALE GENOMIC DNA]</scope>
    <source>
        <strain evidence="5 6">CGMCC 1.15896</strain>
    </source>
</reference>
<evidence type="ECO:0000256" key="2">
    <source>
        <dbReference type="ARBA" id="ARBA00023125"/>
    </source>
</evidence>
<dbReference type="Pfam" id="PF00356">
    <property type="entry name" value="LacI"/>
    <property type="match status" value="1"/>
</dbReference>
<dbReference type="Gene3D" id="1.10.260.40">
    <property type="entry name" value="lambda repressor-like DNA-binding domains"/>
    <property type="match status" value="1"/>
</dbReference>
<dbReference type="GO" id="GO:0000976">
    <property type="term" value="F:transcription cis-regulatory region binding"/>
    <property type="evidence" value="ECO:0007669"/>
    <property type="project" value="TreeGrafter"/>
</dbReference>
<dbReference type="Pfam" id="PF13377">
    <property type="entry name" value="Peripla_BP_3"/>
    <property type="match status" value="1"/>
</dbReference>
<dbReference type="CDD" id="cd06278">
    <property type="entry name" value="PBP1_LacI-like"/>
    <property type="match status" value="1"/>
</dbReference>
<gene>
    <name evidence="5" type="ORF">GCM10011499_26560</name>
</gene>
<evidence type="ECO:0000313" key="5">
    <source>
        <dbReference type="EMBL" id="GGA55085.1"/>
    </source>
</evidence>
<dbReference type="PANTHER" id="PTHR30146:SF120">
    <property type="entry name" value="ALANINE RACEMASE"/>
    <property type="match status" value="1"/>
</dbReference>
<dbReference type="InterPro" id="IPR000843">
    <property type="entry name" value="HTH_LacI"/>
</dbReference>
<evidence type="ECO:0000256" key="1">
    <source>
        <dbReference type="ARBA" id="ARBA00023015"/>
    </source>
</evidence>
<dbReference type="GO" id="GO:0003700">
    <property type="term" value="F:DNA-binding transcription factor activity"/>
    <property type="evidence" value="ECO:0007669"/>
    <property type="project" value="TreeGrafter"/>
</dbReference>
<dbReference type="SMART" id="SM00354">
    <property type="entry name" value="HTH_LACI"/>
    <property type="match status" value="1"/>
</dbReference>
<keyword evidence="2" id="KW-0238">DNA-binding</keyword>
<dbReference type="InterPro" id="IPR028082">
    <property type="entry name" value="Peripla_BP_I"/>
</dbReference>
<dbReference type="CDD" id="cd01392">
    <property type="entry name" value="HTH_LacI"/>
    <property type="match status" value="1"/>
</dbReference>
<name>A0A916RFZ1_9HYPH</name>
<dbReference type="AlphaFoldDB" id="A0A916RFZ1"/>
<comment type="caution">
    <text evidence="5">The sequence shown here is derived from an EMBL/GenBank/DDBJ whole genome shotgun (WGS) entry which is preliminary data.</text>
</comment>
<keyword evidence="1" id="KW-0805">Transcription regulation</keyword>
<dbReference type="InterPro" id="IPR010982">
    <property type="entry name" value="Lambda_DNA-bd_dom_sf"/>
</dbReference>
<evidence type="ECO:0000313" key="6">
    <source>
        <dbReference type="Proteomes" id="UP000596977"/>
    </source>
</evidence>
<accession>A0A916RFZ1</accession>
<sequence length="361" mass="40152">MLFTRSILTLFLVRHLSESTASEKQRATAEMVAKAAHVSRVAVSRAFNPSASIKAEKRERILKIASELNYTPDRAARALVTRRSHLVGVIVPDVCSPWESQEIDALTTALQAEGFATLLFKTRIDLSMDETLLTYMKGFNLDSIIAYAENVTPETLSRVLDRAVPIYVTYDQWEAADNDDTGLLYDRLNVHQHEGIEQAVALLHGYGVKKLAYLTGKAQSRANTARLTTLRKVMAARGMAAPIICEGDFSYDCAHAAVLDLFKFGEKPDAIFAANDEGAFGALDALRFELGLRVPEDVKVIGFDDINQSHWRSYNLTTVKVDLDLRIKSLIRLILRRLKQPDAPPMIEHVPTRLVVRGTVG</sequence>
<evidence type="ECO:0000259" key="4">
    <source>
        <dbReference type="PROSITE" id="PS50932"/>
    </source>
</evidence>